<comment type="caution">
    <text evidence="1">The sequence shown here is derived from an EMBL/GenBank/DDBJ whole genome shotgun (WGS) entry which is preliminary data.</text>
</comment>
<dbReference type="AlphaFoldDB" id="A0A7W0IDN0"/>
<evidence type="ECO:0000313" key="1">
    <source>
        <dbReference type="EMBL" id="MBA2951918.1"/>
    </source>
</evidence>
<reference evidence="1 2" key="1">
    <citation type="submission" date="2020-07" db="EMBL/GenBank/DDBJ databases">
        <title>Streptomyces isolated from Indian soil.</title>
        <authorList>
            <person name="Mandal S."/>
            <person name="Maiti P.K."/>
        </authorList>
    </citation>
    <scope>NUCLEOTIDE SEQUENCE [LARGE SCALE GENOMIC DNA]</scope>
    <source>
        <strain evidence="1 2">PSKA28</strain>
    </source>
</reference>
<name>A0A7W0IDN0_9ACTN</name>
<protein>
    <submittedName>
        <fullName evidence="1">Uncharacterized protein</fullName>
    </submittedName>
</protein>
<accession>A0A7W0IDN0</accession>
<proteinExistence type="predicted"/>
<organism evidence="1 2">
    <name type="scientific">Streptomyces himalayensis subsp. himalayensis</name>
    <dbReference type="NCBI Taxonomy" id="2756131"/>
    <lineage>
        <taxon>Bacteria</taxon>
        <taxon>Bacillati</taxon>
        <taxon>Actinomycetota</taxon>
        <taxon>Actinomycetes</taxon>
        <taxon>Kitasatosporales</taxon>
        <taxon>Streptomycetaceae</taxon>
        <taxon>Streptomyces</taxon>
        <taxon>Streptomyces himalayensis</taxon>
    </lineage>
</organism>
<evidence type="ECO:0000313" key="2">
    <source>
        <dbReference type="Proteomes" id="UP000545761"/>
    </source>
</evidence>
<sequence>MKLDPALARRRLDAAVDGVAVTFRGMTARVQEVQCECHWGSAEELALLKVPDVELEPDLLRRTWDAPDWDDHGAVLRRILPQFSRALVGGLVEPLFDMGMVGLSFARGHWQQWPAQQSTAVRVFLHAWLAHSLAEADPVVPAYEVFAMCAEASGTLAPWLTTWEAQDHPVADRHLAQAVSQWAGDLLRDELPWVAWYWDDEESRCTELAAWLASHAPTRLRAVDVPEELLHQVRLIGLTGDARWDDPHWPDCLLY</sequence>
<dbReference type="EMBL" id="JACEHE010000061">
    <property type="protein sequence ID" value="MBA2951918.1"/>
    <property type="molecule type" value="Genomic_DNA"/>
</dbReference>
<dbReference type="Proteomes" id="UP000545761">
    <property type="component" value="Unassembled WGS sequence"/>
</dbReference>
<gene>
    <name evidence="1" type="ORF">H1D24_40805</name>
</gene>